<reference evidence="1" key="1">
    <citation type="submission" date="2017-05" db="UniProtKB">
        <authorList>
            <consortium name="EnsemblMetazoa"/>
        </authorList>
    </citation>
    <scope>IDENTIFICATION</scope>
</reference>
<organism evidence="1">
    <name type="scientific">Amphimedon queenslandica</name>
    <name type="common">Sponge</name>
    <dbReference type="NCBI Taxonomy" id="400682"/>
    <lineage>
        <taxon>Eukaryota</taxon>
        <taxon>Metazoa</taxon>
        <taxon>Porifera</taxon>
        <taxon>Demospongiae</taxon>
        <taxon>Heteroscleromorpha</taxon>
        <taxon>Haplosclerida</taxon>
        <taxon>Niphatidae</taxon>
        <taxon>Amphimedon</taxon>
    </lineage>
</organism>
<protein>
    <submittedName>
        <fullName evidence="1">Uncharacterized protein</fullName>
    </submittedName>
</protein>
<accession>A0A1X7UDK3</accession>
<dbReference type="EnsemblMetazoa" id="Aqu2.1.26034_001">
    <property type="protein sequence ID" value="Aqu2.1.26034_001"/>
    <property type="gene ID" value="Aqu2.1.26034"/>
</dbReference>
<proteinExistence type="predicted"/>
<evidence type="ECO:0000313" key="1">
    <source>
        <dbReference type="EnsemblMetazoa" id="Aqu2.1.26034_001"/>
    </source>
</evidence>
<sequence length="12" mass="1505">PLVIFNKIWLDF</sequence>
<name>A0A1X7UDK3_AMPQE</name>
<dbReference type="InParanoid" id="A0A1X7UDK3"/>